<dbReference type="InterPro" id="IPR024079">
    <property type="entry name" value="MetalloPept_cat_dom_sf"/>
</dbReference>
<keyword evidence="5" id="KW-0812">Transmembrane</keyword>
<keyword evidence="5" id="KW-1133">Transmembrane helix</keyword>
<dbReference type="PRINTS" id="PR00480">
    <property type="entry name" value="ASTACIN"/>
</dbReference>
<dbReference type="InterPro" id="IPR006026">
    <property type="entry name" value="Peptidase_Metallo"/>
</dbReference>
<evidence type="ECO:0000313" key="8">
    <source>
        <dbReference type="Proteomes" id="UP001235939"/>
    </source>
</evidence>
<evidence type="ECO:0000256" key="4">
    <source>
        <dbReference type="RuleBase" id="RU361183"/>
    </source>
</evidence>
<evidence type="ECO:0000259" key="6">
    <source>
        <dbReference type="PROSITE" id="PS51864"/>
    </source>
</evidence>
<feature type="active site" evidence="3">
    <location>
        <position position="55"/>
    </location>
</feature>
<sequence length="158" mass="18251">MESEIERFTQKMTLFCLIIVVMFRCSSLVGKSLKRGKQLLRLSPACNSVGSILHELNHAVGFDHEHNRSDRDRYIKIIKENVIPSMTHNFKKLDPKEEKLIGKFDPDSIMIYGHGAFSKHPTLYTIESRDGRRLKDMWNKSLSVGDIMKINILYNCPV</sequence>
<comment type="cofactor">
    <cofactor evidence="3 4">
        <name>Zn(2+)</name>
        <dbReference type="ChEBI" id="CHEBI:29105"/>
    </cofactor>
    <text evidence="3 4">Binds 1 zinc ion per subunit.</text>
</comment>
<feature type="domain" description="Peptidase M12A" evidence="6">
    <location>
        <begin position="1"/>
        <end position="157"/>
    </location>
</feature>
<feature type="binding site" evidence="3">
    <location>
        <position position="58"/>
    </location>
    <ligand>
        <name>Zn(2+)</name>
        <dbReference type="ChEBI" id="CHEBI:29105"/>
        <note>catalytic</note>
    </ligand>
</feature>
<dbReference type="EMBL" id="CP092866">
    <property type="protein sequence ID" value="UYV66245.1"/>
    <property type="molecule type" value="Genomic_DNA"/>
</dbReference>
<dbReference type="EC" id="3.4.24.-" evidence="4"/>
<dbReference type="SUPFAM" id="SSF55486">
    <property type="entry name" value="Metalloproteases ('zincins'), catalytic domain"/>
    <property type="match status" value="1"/>
</dbReference>
<dbReference type="SMART" id="SM00235">
    <property type="entry name" value="ZnMc"/>
    <property type="match status" value="1"/>
</dbReference>
<dbReference type="PANTHER" id="PTHR10127">
    <property type="entry name" value="DISCOIDIN, CUB, EGF, LAMININ , AND ZINC METALLOPROTEASE DOMAIN CONTAINING"/>
    <property type="match status" value="1"/>
</dbReference>
<keyword evidence="8" id="KW-1185">Reference proteome</keyword>
<dbReference type="Pfam" id="PF01400">
    <property type="entry name" value="Astacin"/>
    <property type="match status" value="1"/>
</dbReference>
<name>A0ABY6KF13_9ARAC</name>
<dbReference type="PROSITE" id="PS51864">
    <property type="entry name" value="ASTACIN"/>
    <property type="match status" value="1"/>
</dbReference>
<feature type="transmembrane region" description="Helical" evidence="5">
    <location>
        <begin position="12"/>
        <end position="33"/>
    </location>
</feature>
<comment type="function">
    <text evidence="2">Zinc metalloprotease. Provoques deadhesion of endothelial cells from cell cultures, and also degradation of fibronectin, fibrinogen and gelatin in vitro. Its role in the venom is not fully understood but it might act as a spreading factor that facilitates diffusion of other venom toxins. Alternatively, it might be involved in the proteolytic processing of other venom toxins or it might play a role in extra-oral digestion of prey.</text>
</comment>
<keyword evidence="3 4" id="KW-0479">Metal-binding</keyword>
<feature type="binding site" evidence="3">
    <location>
        <position position="54"/>
    </location>
    <ligand>
        <name>Zn(2+)</name>
        <dbReference type="ChEBI" id="CHEBI:29105"/>
        <note>catalytic</note>
    </ligand>
</feature>
<dbReference type="Gene3D" id="3.40.390.10">
    <property type="entry name" value="Collagenase (Catalytic Domain)"/>
    <property type="match status" value="1"/>
</dbReference>
<comment type="subunit">
    <text evidence="1">Monomer.</text>
</comment>
<dbReference type="PANTHER" id="PTHR10127:SF883">
    <property type="entry name" value="ZINC METALLOPROTEINASE NAS-8"/>
    <property type="match status" value="1"/>
</dbReference>
<keyword evidence="3 4" id="KW-0862">Zinc</keyword>
<comment type="caution">
    <text evidence="3">Lacks conserved residue(s) required for the propagation of feature annotation.</text>
</comment>
<proteinExistence type="predicted"/>
<evidence type="ECO:0000256" key="1">
    <source>
        <dbReference type="ARBA" id="ARBA00011245"/>
    </source>
</evidence>
<reference evidence="7 8" key="1">
    <citation type="submission" date="2022-01" db="EMBL/GenBank/DDBJ databases">
        <title>A chromosomal length assembly of Cordylochernes scorpioides.</title>
        <authorList>
            <person name="Zeh D."/>
            <person name="Zeh J."/>
        </authorList>
    </citation>
    <scope>NUCLEOTIDE SEQUENCE [LARGE SCALE GENOMIC DNA]</scope>
    <source>
        <strain evidence="7">IN4F17</strain>
        <tissue evidence="7">Whole Body</tissue>
    </source>
</reference>
<keyword evidence="3 4" id="KW-0482">Metalloprotease</keyword>
<evidence type="ECO:0000313" key="7">
    <source>
        <dbReference type="EMBL" id="UYV66245.1"/>
    </source>
</evidence>
<evidence type="ECO:0000256" key="5">
    <source>
        <dbReference type="SAM" id="Phobius"/>
    </source>
</evidence>
<feature type="binding site" evidence="3">
    <location>
        <position position="64"/>
    </location>
    <ligand>
        <name>Zn(2+)</name>
        <dbReference type="ChEBI" id="CHEBI:29105"/>
        <note>catalytic</note>
    </ligand>
</feature>
<keyword evidence="5" id="KW-0472">Membrane</keyword>
<evidence type="ECO:0000256" key="3">
    <source>
        <dbReference type="PROSITE-ProRule" id="PRU01211"/>
    </source>
</evidence>
<evidence type="ECO:0000256" key="2">
    <source>
        <dbReference type="ARBA" id="ARBA00025529"/>
    </source>
</evidence>
<organism evidence="7 8">
    <name type="scientific">Cordylochernes scorpioides</name>
    <dbReference type="NCBI Taxonomy" id="51811"/>
    <lineage>
        <taxon>Eukaryota</taxon>
        <taxon>Metazoa</taxon>
        <taxon>Ecdysozoa</taxon>
        <taxon>Arthropoda</taxon>
        <taxon>Chelicerata</taxon>
        <taxon>Arachnida</taxon>
        <taxon>Pseudoscorpiones</taxon>
        <taxon>Cheliferoidea</taxon>
        <taxon>Chernetidae</taxon>
        <taxon>Cordylochernes</taxon>
    </lineage>
</organism>
<gene>
    <name evidence="7" type="ORF">LAZ67_4000969</name>
</gene>
<keyword evidence="3 4" id="KW-0645">Protease</keyword>
<accession>A0ABY6KF13</accession>
<protein>
    <recommendedName>
        <fullName evidence="4">Metalloendopeptidase</fullName>
        <ecNumber evidence="4">3.4.24.-</ecNumber>
    </recommendedName>
</protein>
<dbReference type="Proteomes" id="UP001235939">
    <property type="component" value="Chromosome 04"/>
</dbReference>
<keyword evidence="3 4" id="KW-0378">Hydrolase</keyword>
<dbReference type="InterPro" id="IPR001506">
    <property type="entry name" value="Peptidase_M12A"/>
</dbReference>